<dbReference type="GO" id="GO:0071074">
    <property type="term" value="F:eukaryotic initiation factor eIF2 binding"/>
    <property type="evidence" value="ECO:0007669"/>
    <property type="project" value="TreeGrafter"/>
</dbReference>
<evidence type="ECO:0000256" key="5">
    <source>
        <dbReference type="ARBA" id="ARBA00023134"/>
    </source>
</evidence>
<evidence type="ECO:0000313" key="8">
    <source>
        <dbReference type="EMBL" id="KAA8913316.1"/>
    </source>
</evidence>
<evidence type="ECO:0000256" key="6">
    <source>
        <dbReference type="SAM" id="MobiDB-lite"/>
    </source>
</evidence>
<dbReference type="CDD" id="cd11561">
    <property type="entry name" value="W2_eIF5"/>
    <property type="match status" value="1"/>
</dbReference>
<dbReference type="FunFam" id="3.30.30.170:FF:000002">
    <property type="entry name" value="Eukaryotic translation initiation factor 5"/>
    <property type="match status" value="1"/>
</dbReference>
<dbReference type="InParanoid" id="A0A5J5F894"/>
<keyword evidence="2" id="KW-0396">Initiation factor</keyword>
<comment type="similarity">
    <text evidence="1">Belongs to the eIF-2-beta/eIF-5 family.</text>
</comment>
<dbReference type="Pfam" id="PF02020">
    <property type="entry name" value="W2"/>
    <property type="match status" value="1"/>
</dbReference>
<evidence type="ECO:0000256" key="2">
    <source>
        <dbReference type="ARBA" id="ARBA00022540"/>
    </source>
</evidence>
<feature type="compositionally biased region" description="Basic and acidic residues" evidence="6">
    <location>
        <begin position="164"/>
        <end position="175"/>
    </location>
</feature>
<keyword evidence="9" id="KW-1185">Reference proteome</keyword>
<dbReference type="InterPro" id="IPR045196">
    <property type="entry name" value="IF2/IF5"/>
</dbReference>
<dbReference type="FunCoup" id="A0A5J5F894">
    <property type="interactions" value="1283"/>
</dbReference>
<dbReference type="PROSITE" id="PS51363">
    <property type="entry name" value="W2"/>
    <property type="match status" value="1"/>
</dbReference>
<dbReference type="OrthoDB" id="10250831at2759"/>
<dbReference type="InterPro" id="IPR002735">
    <property type="entry name" value="Transl_init_fac_IF2/IF5_dom"/>
</dbReference>
<dbReference type="FunFam" id="1.25.40.180:FF:000031">
    <property type="entry name" value="Eukaryotic translation initiation factor 5"/>
    <property type="match status" value="1"/>
</dbReference>
<dbReference type="Pfam" id="PF01873">
    <property type="entry name" value="eIF-5_eIF-2B"/>
    <property type="match status" value="1"/>
</dbReference>
<evidence type="ECO:0000256" key="4">
    <source>
        <dbReference type="ARBA" id="ARBA00022917"/>
    </source>
</evidence>
<dbReference type="SMART" id="SM00653">
    <property type="entry name" value="eIF2B_5"/>
    <property type="match status" value="1"/>
</dbReference>
<dbReference type="SMART" id="SM00515">
    <property type="entry name" value="eIF5C"/>
    <property type="match status" value="1"/>
</dbReference>
<keyword evidence="5" id="KW-0342">GTP-binding</keyword>
<name>A0A5J5F894_9PEZI</name>
<keyword evidence="3" id="KW-0547">Nucleotide-binding</keyword>
<dbReference type="SUPFAM" id="SSF75689">
    <property type="entry name" value="Zinc-binding domain of translation initiation factor 2 beta"/>
    <property type="match status" value="1"/>
</dbReference>
<dbReference type="Gene3D" id="2.20.25.350">
    <property type="match status" value="1"/>
</dbReference>
<evidence type="ECO:0000259" key="7">
    <source>
        <dbReference type="PROSITE" id="PS51363"/>
    </source>
</evidence>
<dbReference type="Gene3D" id="3.30.30.170">
    <property type="match status" value="1"/>
</dbReference>
<dbReference type="AlphaFoldDB" id="A0A5J5F894"/>
<dbReference type="GO" id="GO:0003743">
    <property type="term" value="F:translation initiation factor activity"/>
    <property type="evidence" value="ECO:0007669"/>
    <property type="project" value="UniProtKB-KW"/>
</dbReference>
<dbReference type="PANTHER" id="PTHR23001">
    <property type="entry name" value="EUKARYOTIC TRANSLATION INITIATION FACTOR"/>
    <property type="match status" value="1"/>
</dbReference>
<dbReference type="SUPFAM" id="SSF100966">
    <property type="entry name" value="Translation initiation factor 2 beta, aIF2beta, N-terminal domain"/>
    <property type="match status" value="1"/>
</dbReference>
<dbReference type="GO" id="GO:0005829">
    <property type="term" value="C:cytosol"/>
    <property type="evidence" value="ECO:0007669"/>
    <property type="project" value="TreeGrafter"/>
</dbReference>
<dbReference type="GO" id="GO:0005525">
    <property type="term" value="F:GTP binding"/>
    <property type="evidence" value="ECO:0007669"/>
    <property type="project" value="UniProtKB-KW"/>
</dbReference>
<dbReference type="InterPro" id="IPR016024">
    <property type="entry name" value="ARM-type_fold"/>
</dbReference>
<accession>A0A5J5F894</accession>
<proteinExistence type="inferred from homology"/>
<sequence length="414" mass="46032">MATINIRRDVADPFYRYKMERIQSKIEGKGNGIKSVIVNLSSIAHSLSRDPAYVVKFFGFELGAQVTANPSDDRYIINGAHDASKLQDSLDGFINRFVLCGKCKNPETDLIVTKDGQIIRDCKACGQRTDVDLRHKLSGYIVKNPPKKEKKEKKSSGKGKKGKKDKDGESPKDSGSEGLEEDMGIDGGSDDELTKRIRAEAKDLPSNGNGSTLKDDDWAVDMSEEAIKARAQNLPDDLKKALVLEGEEGEDSPYDVLGKWIVSEKEENGGEINGVKVYQKAQELGIEKKHRTLQVLAQTLFDGSIIKKNQVKAHAGLLKKMITSDRHEKALLGGTERFVGIDHPELTNSIPSILMAYYEHELATEETITNWGTKASKKYVDVQTSKKVRKAAEPFLKWLQEAEDDDSDDDEEDE</sequence>
<evidence type="ECO:0000256" key="3">
    <source>
        <dbReference type="ARBA" id="ARBA00022741"/>
    </source>
</evidence>
<dbReference type="InterPro" id="IPR016190">
    <property type="entry name" value="Transl_init_fac_IF2/IF5_Zn-bd"/>
</dbReference>
<dbReference type="EMBL" id="VXIS01000016">
    <property type="protein sequence ID" value="KAA8913316.1"/>
    <property type="molecule type" value="Genomic_DNA"/>
</dbReference>
<evidence type="ECO:0000256" key="1">
    <source>
        <dbReference type="ARBA" id="ARBA00010397"/>
    </source>
</evidence>
<feature type="region of interest" description="Disordered" evidence="6">
    <location>
        <begin position="137"/>
        <end position="190"/>
    </location>
</feature>
<reference evidence="8 9" key="1">
    <citation type="submission" date="2019-09" db="EMBL/GenBank/DDBJ databases">
        <title>Draft genome of the ectomycorrhizal ascomycete Sphaerosporella brunnea.</title>
        <authorList>
            <consortium name="DOE Joint Genome Institute"/>
            <person name="Benucci G.M."/>
            <person name="Marozzi G."/>
            <person name="Antonielli L."/>
            <person name="Sanchez S."/>
            <person name="Marco P."/>
            <person name="Wang X."/>
            <person name="Falini L.B."/>
            <person name="Barry K."/>
            <person name="Haridas S."/>
            <person name="Lipzen A."/>
            <person name="Labutti K."/>
            <person name="Grigoriev I.V."/>
            <person name="Murat C."/>
            <person name="Martin F."/>
            <person name="Albertini E."/>
            <person name="Donnini D."/>
            <person name="Bonito G."/>
        </authorList>
    </citation>
    <scope>NUCLEOTIDE SEQUENCE [LARGE SCALE GENOMIC DNA]</scope>
    <source>
        <strain evidence="8 9">Sb_GMNB300</strain>
    </source>
</reference>
<evidence type="ECO:0000313" key="9">
    <source>
        <dbReference type="Proteomes" id="UP000326924"/>
    </source>
</evidence>
<feature type="compositionally biased region" description="Basic and acidic residues" evidence="6">
    <location>
        <begin position="146"/>
        <end position="155"/>
    </location>
</feature>
<dbReference type="Gene3D" id="1.25.40.180">
    <property type="match status" value="1"/>
</dbReference>
<comment type="caution">
    <text evidence="8">The sequence shown here is derived from an EMBL/GenBank/DDBJ whole genome shotgun (WGS) entry which is preliminary data.</text>
</comment>
<keyword evidence="4" id="KW-0648">Protein biosynthesis</keyword>
<feature type="domain" description="W2" evidence="7">
    <location>
        <begin position="247"/>
        <end position="409"/>
    </location>
</feature>
<feature type="compositionally biased region" description="Acidic residues" evidence="6">
    <location>
        <begin position="178"/>
        <end position="190"/>
    </location>
</feature>
<dbReference type="GO" id="GO:0005092">
    <property type="term" value="F:GDP-dissociation inhibitor activity"/>
    <property type="evidence" value="ECO:0007669"/>
    <property type="project" value="TreeGrafter"/>
</dbReference>
<gene>
    <name evidence="8" type="ORF">FN846DRAFT_903009</name>
</gene>
<organism evidence="8 9">
    <name type="scientific">Sphaerosporella brunnea</name>
    <dbReference type="NCBI Taxonomy" id="1250544"/>
    <lineage>
        <taxon>Eukaryota</taxon>
        <taxon>Fungi</taxon>
        <taxon>Dikarya</taxon>
        <taxon>Ascomycota</taxon>
        <taxon>Pezizomycotina</taxon>
        <taxon>Pezizomycetes</taxon>
        <taxon>Pezizales</taxon>
        <taxon>Pyronemataceae</taxon>
        <taxon>Sphaerosporella</taxon>
    </lineage>
</organism>
<dbReference type="SUPFAM" id="SSF48371">
    <property type="entry name" value="ARM repeat"/>
    <property type="match status" value="1"/>
</dbReference>
<protein>
    <submittedName>
        <fullName evidence="8">Domain found in IF2B/IF5-domain-containing protein</fullName>
    </submittedName>
</protein>
<dbReference type="FunFam" id="2.20.25.350:FF:000001">
    <property type="entry name" value="Eukaryotic translation initiation factor 5"/>
    <property type="match status" value="1"/>
</dbReference>
<dbReference type="Proteomes" id="UP000326924">
    <property type="component" value="Unassembled WGS sequence"/>
</dbReference>
<dbReference type="InterPro" id="IPR003307">
    <property type="entry name" value="W2_domain"/>
</dbReference>
<dbReference type="GO" id="GO:0001732">
    <property type="term" value="P:formation of cytoplasmic translation initiation complex"/>
    <property type="evidence" value="ECO:0007669"/>
    <property type="project" value="TreeGrafter"/>
</dbReference>
<dbReference type="PANTHER" id="PTHR23001:SF7">
    <property type="entry name" value="EUKARYOTIC TRANSLATION INITIATION FACTOR 5"/>
    <property type="match status" value="1"/>
</dbReference>
<dbReference type="InterPro" id="IPR016189">
    <property type="entry name" value="Transl_init_fac_IF2/IF5_N"/>
</dbReference>